<name>A0A813ZHB7_9BILA</name>
<gene>
    <name evidence="2" type="ORF">OXX778_LOCUS11287</name>
</gene>
<feature type="region of interest" description="Disordered" evidence="1">
    <location>
        <begin position="79"/>
        <end position="118"/>
    </location>
</feature>
<evidence type="ECO:0000313" key="3">
    <source>
        <dbReference type="Proteomes" id="UP000663879"/>
    </source>
</evidence>
<keyword evidence="3" id="KW-1185">Reference proteome</keyword>
<dbReference type="AlphaFoldDB" id="A0A813ZHB7"/>
<organism evidence="2 3">
    <name type="scientific">Brachionus calyciflorus</name>
    <dbReference type="NCBI Taxonomy" id="104777"/>
    <lineage>
        <taxon>Eukaryota</taxon>
        <taxon>Metazoa</taxon>
        <taxon>Spiralia</taxon>
        <taxon>Gnathifera</taxon>
        <taxon>Rotifera</taxon>
        <taxon>Eurotatoria</taxon>
        <taxon>Monogononta</taxon>
        <taxon>Pseudotrocha</taxon>
        <taxon>Ploima</taxon>
        <taxon>Brachionidae</taxon>
        <taxon>Brachionus</taxon>
    </lineage>
</organism>
<sequence length="272" mass="31630">MENLEFNLKKKFVEGLYNFRLREKCREKLYKLNRQNVIFSYKQLVEFAIDKFYGFDLPTDTNSSDYASKNMRSTNFNYQNNYSSQQYSNNNNYKPNSNDNLSQTNFKPESKNEASTDSKLENNCVAAKSQNKFKGNAIFNKTFVSYLFDTGAVRTIINKKLFEQLKQDDPTIQLKPFTGPKLYSCSSKIKIFGQVVLKKCQLTSDSKLNLTNAILVVTNHKSKNDCILGTDLIERVPCFNRKINGINTTMRDISYSLEKQFFSTKNKKMHFF</sequence>
<dbReference type="SUPFAM" id="SSF50630">
    <property type="entry name" value="Acid proteases"/>
    <property type="match status" value="1"/>
</dbReference>
<dbReference type="EMBL" id="CAJNOC010001890">
    <property type="protein sequence ID" value="CAF0898709.1"/>
    <property type="molecule type" value="Genomic_DNA"/>
</dbReference>
<feature type="compositionally biased region" description="Low complexity" evidence="1">
    <location>
        <begin position="79"/>
        <end position="100"/>
    </location>
</feature>
<proteinExistence type="predicted"/>
<reference evidence="2" key="1">
    <citation type="submission" date="2021-02" db="EMBL/GenBank/DDBJ databases">
        <authorList>
            <person name="Nowell W R."/>
        </authorList>
    </citation>
    <scope>NUCLEOTIDE SEQUENCE</scope>
    <source>
        <strain evidence="2">Ploen Becks lab</strain>
    </source>
</reference>
<dbReference type="InterPro" id="IPR021109">
    <property type="entry name" value="Peptidase_aspartic_dom_sf"/>
</dbReference>
<comment type="caution">
    <text evidence="2">The sequence shown here is derived from an EMBL/GenBank/DDBJ whole genome shotgun (WGS) entry which is preliminary data.</text>
</comment>
<dbReference type="Gene3D" id="2.40.70.10">
    <property type="entry name" value="Acid Proteases"/>
    <property type="match status" value="1"/>
</dbReference>
<accession>A0A813ZHB7</accession>
<evidence type="ECO:0000256" key="1">
    <source>
        <dbReference type="SAM" id="MobiDB-lite"/>
    </source>
</evidence>
<evidence type="ECO:0000313" key="2">
    <source>
        <dbReference type="EMBL" id="CAF0898709.1"/>
    </source>
</evidence>
<dbReference type="Proteomes" id="UP000663879">
    <property type="component" value="Unassembled WGS sequence"/>
</dbReference>
<protein>
    <recommendedName>
        <fullName evidence="4">Peptidase A2 domain-containing protein</fullName>
    </recommendedName>
</protein>
<feature type="compositionally biased region" description="Basic and acidic residues" evidence="1">
    <location>
        <begin position="108"/>
        <end position="118"/>
    </location>
</feature>
<evidence type="ECO:0008006" key="4">
    <source>
        <dbReference type="Google" id="ProtNLM"/>
    </source>
</evidence>